<sequence>MTGAAGPPVPSSGLHHDALLYDHDLGYRDAIRDFVAAGRAAGEPVLVAVPGHRLALVRPLLDPLDEVECADMAVIGRNPATIIPAVLDGFARRFPGRPLRFVGESLWPGRRPAAYRHCVEHEAMINLGFAGQPFTARCLFDRIRLPADTLADVTAAHPWLCSGGAARPNPGYRPPRAVLDRLAVPLPPPPDDALTVPVTPDGFAALRTAVAAVASTAGLAAERVDDLRIVVTELASNALTHGTGQSAARCWAAAGELVCEVTGPGELADPMAGRVPPAPTSVRGRGLLLVQRLGDLVDIRVADGTTTVRVRLDLPAPGGSAADPAEGRLVGPAPL</sequence>
<dbReference type="InterPro" id="IPR036890">
    <property type="entry name" value="HATPase_C_sf"/>
</dbReference>
<dbReference type="NCBIfam" id="NF041045">
    <property type="entry name" value="RsbA_anti_sig"/>
    <property type="match status" value="1"/>
</dbReference>
<dbReference type="STRING" id="261654.GA0070611_0377"/>
<accession>A0A1A8Z216</accession>
<evidence type="ECO:0000256" key="2">
    <source>
        <dbReference type="SAM" id="MobiDB-lite"/>
    </source>
</evidence>
<dbReference type="OrthoDB" id="3748385at2"/>
<protein>
    <submittedName>
        <fullName evidence="5">Anti-sigma regulatory factor (Ser/Thr protein kinase)</fullName>
    </submittedName>
</protein>
<dbReference type="RefSeq" id="WP_091656215.1">
    <property type="nucleotide sequence ID" value="NZ_LT594323.1"/>
</dbReference>
<dbReference type="PANTHER" id="PTHR35526:SF3">
    <property type="entry name" value="ANTI-SIGMA-F FACTOR RSBW"/>
    <property type="match status" value="1"/>
</dbReference>
<evidence type="ECO:0000259" key="4">
    <source>
        <dbReference type="Pfam" id="PF14417"/>
    </source>
</evidence>
<dbReference type="AlphaFoldDB" id="A0A1A8Z216"/>
<feature type="domain" description="Histidine kinase/HSP90-like ATPase" evidence="3">
    <location>
        <begin position="197"/>
        <end position="311"/>
    </location>
</feature>
<feature type="domain" description="MEDS" evidence="4">
    <location>
        <begin position="16"/>
        <end position="158"/>
    </location>
</feature>
<keyword evidence="5" id="KW-0418">Kinase</keyword>
<dbReference type="PANTHER" id="PTHR35526">
    <property type="entry name" value="ANTI-SIGMA-F FACTOR RSBW-RELATED"/>
    <property type="match status" value="1"/>
</dbReference>
<dbReference type="InterPro" id="IPR003594">
    <property type="entry name" value="HATPase_dom"/>
</dbReference>
<evidence type="ECO:0000259" key="3">
    <source>
        <dbReference type="Pfam" id="PF13581"/>
    </source>
</evidence>
<name>A0A1A8Z216_9ACTN</name>
<keyword evidence="6" id="KW-1185">Reference proteome</keyword>
<dbReference type="GO" id="GO:0004674">
    <property type="term" value="F:protein serine/threonine kinase activity"/>
    <property type="evidence" value="ECO:0007669"/>
    <property type="project" value="UniProtKB-KW"/>
</dbReference>
<dbReference type="InterPro" id="IPR025847">
    <property type="entry name" value="MEDS_domain"/>
</dbReference>
<reference evidence="6" key="1">
    <citation type="submission" date="2016-06" db="EMBL/GenBank/DDBJ databases">
        <authorList>
            <person name="Varghese N."/>
            <person name="Submissions Spin"/>
        </authorList>
    </citation>
    <scope>NUCLEOTIDE SEQUENCE [LARGE SCALE GENOMIC DNA]</scope>
    <source>
        <strain evidence="6">DSM 44815</strain>
    </source>
</reference>
<dbReference type="Pfam" id="PF13581">
    <property type="entry name" value="HATPase_c_2"/>
    <property type="match status" value="1"/>
</dbReference>
<proteinExistence type="predicted"/>
<keyword evidence="1" id="KW-0723">Serine/threonine-protein kinase</keyword>
<dbReference type="SUPFAM" id="SSF55874">
    <property type="entry name" value="ATPase domain of HSP90 chaperone/DNA topoisomerase II/histidine kinase"/>
    <property type="match status" value="1"/>
</dbReference>
<keyword evidence="5" id="KW-0808">Transferase</keyword>
<evidence type="ECO:0000256" key="1">
    <source>
        <dbReference type="ARBA" id="ARBA00022527"/>
    </source>
</evidence>
<dbReference type="InterPro" id="IPR050267">
    <property type="entry name" value="Anti-sigma-factor_SerPK"/>
</dbReference>
<dbReference type="InterPro" id="IPR047718">
    <property type="entry name" value="RsbA-like_anti_sig"/>
</dbReference>
<gene>
    <name evidence="5" type="ORF">GA0070611_0377</name>
</gene>
<dbReference type="Proteomes" id="UP000199385">
    <property type="component" value="Chromosome I"/>
</dbReference>
<dbReference type="EMBL" id="LT594323">
    <property type="protein sequence ID" value="SBT37925.1"/>
    <property type="molecule type" value="Genomic_DNA"/>
</dbReference>
<evidence type="ECO:0000313" key="6">
    <source>
        <dbReference type="Proteomes" id="UP000199385"/>
    </source>
</evidence>
<dbReference type="Pfam" id="PF14417">
    <property type="entry name" value="MEDS"/>
    <property type="match status" value="1"/>
</dbReference>
<dbReference type="CDD" id="cd16936">
    <property type="entry name" value="HATPase_RsbW-like"/>
    <property type="match status" value="1"/>
</dbReference>
<feature type="region of interest" description="Disordered" evidence="2">
    <location>
        <begin position="315"/>
        <end position="335"/>
    </location>
</feature>
<evidence type="ECO:0000313" key="5">
    <source>
        <dbReference type="EMBL" id="SBT37925.1"/>
    </source>
</evidence>
<organism evidence="5 6">
    <name type="scientific">Micromonospora auratinigra</name>
    <dbReference type="NCBI Taxonomy" id="261654"/>
    <lineage>
        <taxon>Bacteria</taxon>
        <taxon>Bacillati</taxon>
        <taxon>Actinomycetota</taxon>
        <taxon>Actinomycetes</taxon>
        <taxon>Micromonosporales</taxon>
        <taxon>Micromonosporaceae</taxon>
        <taxon>Micromonospora</taxon>
    </lineage>
</organism>
<dbReference type="Gene3D" id="3.30.565.10">
    <property type="entry name" value="Histidine kinase-like ATPase, C-terminal domain"/>
    <property type="match status" value="1"/>
</dbReference>